<feature type="region of interest" description="Disordered" evidence="6">
    <location>
        <begin position="238"/>
        <end position="268"/>
    </location>
</feature>
<feature type="region of interest" description="Disordered" evidence="6">
    <location>
        <begin position="1865"/>
        <end position="1886"/>
    </location>
</feature>
<keyword evidence="9" id="KW-1185">Reference proteome</keyword>
<feature type="compositionally biased region" description="Acidic residues" evidence="6">
    <location>
        <begin position="292"/>
        <end position="312"/>
    </location>
</feature>
<feature type="domain" description="C2H2-type" evidence="7">
    <location>
        <begin position="1176"/>
        <end position="1198"/>
    </location>
</feature>
<dbReference type="PANTHER" id="PTHR24403:SF94">
    <property type="entry name" value="KUMGANG"/>
    <property type="match status" value="1"/>
</dbReference>
<feature type="domain" description="C2H2-type" evidence="7">
    <location>
        <begin position="639"/>
        <end position="666"/>
    </location>
</feature>
<sequence length="1886" mass="209161">MSSVQTPVQVAVLWRPHLKNDGERYAVKNHLMAPPVPSSFKSQGNNNHRLSAAAAAPPSGTRQSDDEEPLAEEDMEDMEEFEAEEALMMDEDEDGGAGLSSGGNSNRSKLGGGRTGRQSAPLPITAGGDFKCSVCEFTTRSRVTLQRHERLTHLKKKFFRCVKCNYVTHVKARYTKHVKYHSMPMIKCDLCEFRTPYKWNLDRHLKNHMGGGMYQCSLCNFTAHIKQSLTVHIQNHHLSPDKARSARRRNKVGASDQLNEVSPAETAMDADEAELLRLERMEHDARQGVALPDEDEEEGDEGVDNEHDEICEEPPSSSKTEREDFGFLHPDEWAKKNGRIYSGRSRSQCSQFKPVWEPELMRHPTKSNGETKTNIAGQMSPVNYSLSVSPPELVAPKKNAPRPIPNLIPIGQSVTGQQTTSPAPTILKIPQIQMREWDEEPSSSSILEAVGLLAKNQKATDETRKRKSGFLDQLARKLAGNNENSRNEDNHPSTASVSTNISWSSRCQHCRHRCKTRADLLSHLKQCPIALQAASQESEETVSSAQPHPMENKVFVWNQSMATEEESNTESETDAMMMMMMMEEEENKRPSSVAGSDVSEASLVGIETAPGIGAVTGGAGAPAAGSLSMELRSTVRRVYRCPQCSFWATTASRFHVHMVGHTNTKPFECSQCSYRSNWRWDITKHIKLKAARDPAHTQARVLLLDSSGERHYDQYDRYLVMMRVTESGGPAVTHGRFAMEEMGRKVAASSSRRTDSLSPSPSPSPVPSPVPIAAPTTSTPTANPVETLPFNLSAVSLATSLANIASSLLPPPPAIRQLPSLNAIHPEDSQHLTSEYPSPTKSTSGGSANPRRTIWKCKRCVFKHKDKRMVLAHMAKHTRRDNFSCGLCGKGSNWQSVIRNLWDHNRETVLQHIRSAHYHPGVGTNNSSPALSVSSTGLTSGGQMAMGEAGNALLPPPAPAGLFSGGGSSSTSTAPAFRCGVCNQVSNWKHVIQRHCRLKHNGNIQVIENRVTDEDGPELSREGDDLSASPLNGKSGKKTAKRESPLPDEDSMGYMMHPDAQQYSCSICPFVCKSLTDMEFHRQHHKSGSGRPIRCPICPFFVTDKQELAQHLVLHGMHDLKLDASGQLSSSVEKNDAVEQSSSGRRFRCSSCPYVSDNKSQYVYHRQFHRPRGAPYKCSQCSYNVSRRHLLNQHLSVHGLPPVGLLDGDHYASDSDAIGSEAEAEAEAAEAIEMADDEVMMAGGETSSTPISTGLSSSVVTAANTGIGSEGYTHLGLDPNTIARLPDSATVSLLDIPLTWVSRGAKFYKMFKCRHCPHVNVRKANIQEHEKRHQTKTGSGGGDNMHACSMCNYRCNNAGVLSAHVKVHQNVLGIIHALADPSRSDEEQLRQLAGVAGFKTGDVSTLMGKEAEESCSSLSSSGSAAPQPKLELLLGRPDDGKDGGKRLHFCAHCPARFLVETELLIHQRFHGVKLAYSCDVCSYTARQENHLLAHWKVHSREYQERTKVLVEHHGASEQHPQPCILAVQPNSSADEEEVAIDLTSRKETEVKSSRTAIPEKTSANCPLCPARFDPESKALQYHISLHGGNGPFRCRFCNYAVKAQDNLTKHEKLHLHQNQMEDDDEMAETATDNTKPLKRFQCSKCPSSFEKKEQFKVHSNLHGSKQRYRCDRCDYAVNYYTNFLQHMKKHDENDTSVDTADEAMDVETHELTVPTIQLPDQPLSTADRQHIWLQDKLRSVQHQNVQEPFFCQYCPYRCESQEYLVSHIGHHAANGATGSYRCNFCDFTVMIQEELSEHIGLHFQLKGRKSAKLPESYWKCSNLEIWSEPVQPNCTDPEMVYDEKIKGQPCSDDEEEDEDALYIDLSTGHPVRDEMTTESVSVEPEL</sequence>
<evidence type="ECO:0000256" key="1">
    <source>
        <dbReference type="ARBA" id="ARBA00022723"/>
    </source>
</evidence>
<feature type="region of interest" description="Disordered" evidence="6">
    <location>
        <begin position="1009"/>
        <end position="1053"/>
    </location>
</feature>
<keyword evidence="4" id="KW-0862">Zinc</keyword>
<feature type="compositionally biased region" description="Polar residues" evidence="6">
    <location>
        <begin position="492"/>
        <end position="502"/>
    </location>
</feature>
<feature type="compositionally biased region" description="Basic and acidic residues" evidence="6">
    <location>
        <begin position="1010"/>
        <end position="1024"/>
    </location>
</feature>
<feature type="compositionally biased region" description="Polar residues" evidence="6">
    <location>
        <begin position="831"/>
        <end position="847"/>
    </location>
</feature>
<dbReference type="EMBL" id="CAKKLH010000135">
    <property type="protein sequence ID" value="CAH0104318.1"/>
    <property type="molecule type" value="Genomic_DNA"/>
</dbReference>
<dbReference type="Gene3D" id="3.30.160.60">
    <property type="entry name" value="Classic Zinc Finger"/>
    <property type="match status" value="11"/>
</dbReference>
<comment type="caution">
    <text evidence="8">The sequence shown here is derived from an EMBL/GenBank/DDBJ whole genome shotgun (WGS) entry which is preliminary data.</text>
</comment>
<evidence type="ECO:0000256" key="2">
    <source>
        <dbReference type="ARBA" id="ARBA00022737"/>
    </source>
</evidence>
<keyword evidence="3 5" id="KW-0863">Zinc-finger</keyword>
<feature type="domain" description="C2H2-type" evidence="7">
    <location>
        <begin position="1640"/>
        <end position="1667"/>
    </location>
</feature>
<evidence type="ECO:0000313" key="8">
    <source>
        <dbReference type="EMBL" id="CAH0104318.1"/>
    </source>
</evidence>
<feature type="region of interest" description="Disordered" evidence="6">
    <location>
        <begin position="479"/>
        <end position="502"/>
    </location>
</feature>
<feature type="compositionally biased region" description="Basic and acidic residues" evidence="6">
    <location>
        <begin position="319"/>
        <end position="329"/>
    </location>
</feature>
<feature type="region of interest" description="Disordered" evidence="6">
    <location>
        <begin position="92"/>
        <end position="122"/>
    </location>
</feature>
<evidence type="ECO:0000256" key="5">
    <source>
        <dbReference type="PROSITE-ProRule" id="PRU00042"/>
    </source>
</evidence>
<feature type="region of interest" description="Disordered" evidence="6">
    <location>
        <begin position="743"/>
        <end position="781"/>
    </location>
</feature>
<dbReference type="PANTHER" id="PTHR24403">
    <property type="entry name" value="ZINC FINGER PROTEIN"/>
    <property type="match status" value="1"/>
</dbReference>
<evidence type="ECO:0000256" key="3">
    <source>
        <dbReference type="ARBA" id="ARBA00022771"/>
    </source>
</evidence>
<proteinExistence type="predicted"/>
<evidence type="ECO:0000256" key="4">
    <source>
        <dbReference type="ARBA" id="ARBA00022833"/>
    </source>
</evidence>
<dbReference type="InterPro" id="IPR036236">
    <property type="entry name" value="Znf_C2H2_sf"/>
</dbReference>
<feature type="region of interest" description="Disordered" evidence="6">
    <location>
        <begin position="920"/>
        <end position="939"/>
    </location>
</feature>
<dbReference type="InterPro" id="IPR013087">
    <property type="entry name" value="Znf_C2H2_type"/>
</dbReference>
<dbReference type="PROSITE" id="PS50157">
    <property type="entry name" value="ZINC_FINGER_C2H2_2"/>
    <property type="match status" value="7"/>
</dbReference>
<reference evidence="8" key="1">
    <citation type="submission" date="2021-11" db="EMBL/GenBank/DDBJ databases">
        <authorList>
            <person name="Schell T."/>
        </authorList>
    </citation>
    <scope>NUCLEOTIDE SEQUENCE</scope>
    <source>
        <strain evidence="8">M5</strain>
    </source>
</reference>
<evidence type="ECO:0000313" key="9">
    <source>
        <dbReference type="Proteomes" id="UP000789390"/>
    </source>
</evidence>
<feature type="domain" description="C2H2-type" evidence="7">
    <location>
        <begin position="1592"/>
        <end position="1619"/>
    </location>
</feature>
<feature type="compositionally biased region" description="Low complexity" evidence="6">
    <location>
        <begin position="747"/>
        <end position="759"/>
    </location>
</feature>
<name>A0A8J2RGX7_9CRUS</name>
<keyword evidence="2" id="KW-0677">Repeat</keyword>
<dbReference type="PROSITE" id="PS00028">
    <property type="entry name" value="ZINC_FINGER_C2H2_1"/>
    <property type="match status" value="8"/>
</dbReference>
<feature type="region of interest" description="Disordered" evidence="6">
    <location>
        <begin position="33"/>
        <end position="78"/>
    </location>
</feature>
<dbReference type="SUPFAM" id="SSF57667">
    <property type="entry name" value="beta-beta-alpha zinc fingers"/>
    <property type="match status" value="7"/>
</dbReference>
<feature type="compositionally biased region" description="Pro residues" evidence="6">
    <location>
        <begin position="760"/>
        <end position="772"/>
    </location>
</feature>
<dbReference type="Proteomes" id="UP000789390">
    <property type="component" value="Unassembled WGS sequence"/>
</dbReference>
<evidence type="ECO:0000256" key="6">
    <source>
        <dbReference type="SAM" id="MobiDB-lite"/>
    </source>
</evidence>
<feature type="domain" description="C2H2-type" evidence="7">
    <location>
        <begin position="1668"/>
        <end position="1695"/>
    </location>
</feature>
<dbReference type="GO" id="GO:0045944">
    <property type="term" value="P:positive regulation of transcription by RNA polymerase II"/>
    <property type="evidence" value="ECO:0007669"/>
    <property type="project" value="TreeGrafter"/>
</dbReference>
<keyword evidence="1" id="KW-0479">Metal-binding</keyword>
<feature type="domain" description="C2H2-type" evidence="7">
    <location>
        <begin position="1476"/>
        <end position="1503"/>
    </location>
</feature>
<protein>
    <recommendedName>
        <fullName evidence="7">C2H2-type domain-containing protein</fullName>
    </recommendedName>
</protein>
<evidence type="ECO:0000259" key="7">
    <source>
        <dbReference type="PROSITE" id="PS50157"/>
    </source>
</evidence>
<dbReference type="GO" id="GO:0005634">
    <property type="term" value="C:nucleus"/>
    <property type="evidence" value="ECO:0007669"/>
    <property type="project" value="TreeGrafter"/>
</dbReference>
<dbReference type="OrthoDB" id="6417347at2759"/>
<dbReference type="InterPro" id="IPR050688">
    <property type="entry name" value="Zinc_finger/UBP_domain"/>
</dbReference>
<dbReference type="SMART" id="SM00355">
    <property type="entry name" value="ZnF_C2H2"/>
    <property type="match status" value="24"/>
</dbReference>
<feature type="region of interest" description="Disordered" evidence="6">
    <location>
        <begin position="285"/>
        <end position="329"/>
    </location>
</feature>
<gene>
    <name evidence="8" type="ORF">DGAL_LOCUS7086</name>
</gene>
<accession>A0A8J2RGX7</accession>
<feature type="compositionally biased region" description="Polar residues" evidence="6">
    <location>
        <begin position="39"/>
        <end position="49"/>
    </location>
</feature>
<feature type="region of interest" description="Disordered" evidence="6">
    <location>
        <begin position="830"/>
        <end position="849"/>
    </location>
</feature>
<organism evidence="8 9">
    <name type="scientific">Daphnia galeata</name>
    <dbReference type="NCBI Taxonomy" id="27404"/>
    <lineage>
        <taxon>Eukaryota</taxon>
        <taxon>Metazoa</taxon>
        <taxon>Ecdysozoa</taxon>
        <taxon>Arthropoda</taxon>
        <taxon>Crustacea</taxon>
        <taxon>Branchiopoda</taxon>
        <taxon>Diplostraca</taxon>
        <taxon>Cladocera</taxon>
        <taxon>Anomopoda</taxon>
        <taxon>Daphniidae</taxon>
        <taxon>Daphnia</taxon>
    </lineage>
</organism>
<feature type="compositionally biased region" description="Acidic residues" evidence="6">
    <location>
        <begin position="65"/>
        <end position="78"/>
    </location>
</feature>
<feature type="domain" description="C2H2-type" evidence="7">
    <location>
        <begin position="130"/>
        <end position="158"/>
    </location>
</feature>
<dbReference type="GO" id="GO:0008270">
    <property type="term" value="F:zinc ion binding"/>
    <property type="evidence" value="ECO:0007669"/>
    <property type="project" value="UniProtKB-KW"/>
</dbReference>